<feature type="transmembrane region" description="Helical" evidence="1">
    <location>
        <begin position="7"/>
        <end position="30"/>
    </location>
</feature>
<protein>
    <submittedName>
        <fullName evidence="3">DUF4064 domain-containing protein</fullName>
    </submittedName>
</protein>
<feature type="domain" description="DUF4064" evidence="2">
    <location>
        <begin position="2"/>
        <end position="84"/>
    </location>
</feature>
<evidence type="ECO:0000313" key="3">
    <source>
        <dbReference type="EMBL" id="GAA0317495.1"/>
    </source>
</evidence>
<accession>A0ABN0VUR3</accession>
<keyword evidence="1" id="KW-0812">Transmembrane</keyword>
<dbReference type="Proteomes" id="UP001500782">
    <property type="component" value="Unassembled WGS sequence"/>
</dbReference>
<sequence>MSRTTEFVLGLLGGIFGFFGAFFALFVGGIDAAFNEAGTSELTGLGFGGIIFSILGIIGSVRVKSKPKQGGIIMLIAAIGGLISISLAFLLSFILLLIAGLMGVFRKDKSVGQ</sequence>
<gene>
    <name evidence="3" type="ORF">GCM10008967_05080</name>
</gene>
<reference evidence="3 4" key="1">
    <citation type="journal article" date="2019" name="Int. J. Syst. Evol. Microbiol.">
        <title>The Global Catalogue of Microorganisms (GCM) 10K type strain sequencing project: providing services to taxonomists for standard genome sequencing and annotation.</title>
        <authorList>
            <consortium name="The Broad Institute Genomics Platform"/>
            <consortium name="The Broad Institute Genome Sequencing Center for Infectious Disease"/>
            <person name="Wu L."/>
            <person name="Ma J."/>
        </authorList>
    </citation>
    <scope>NUCLEOTIDE SEQUENCE [LARGE SCALE GENOMIC DNA]</scope>
    <source>
        <strain evidence="3 4">JCM 9731</strain>
    </source>
</reference>
<evidence type="ECO:0000259" key="2">
    <source>
        <dbReference type="Pfam" id="PF13273"/>
    </source>
</evidence>
<keyword evidence="4" id="KW-1185">Reference proteome</keyword>
<evidence type="ECO:0000256" key="1">
    <source>
        <dbReference type="SAM" id="Phobius"/>
    </source>
</evidence>
<feature type="transmembrane region" description="Helical" evidence="1">
    <location>
        <begin position="42"/>
        <end position="61"/>
    </location>
</feature>
<organism evidence="3 4">
    <name type="scientific">Bacillus carboniphilus</name>
    <dbReference type="NCBI Taxonomy" id="86663"/>
    <lineage>
        <taxon>Bacteria</taxon>
        <taxon>Bacillati</taxon>
        <taxon>Bacillota</taxon>
        <taxon>Bacilli</taxon>
        <taxon>Bacillales</taxon>
        <taxon>Bacillaceae</taxon>
        <taxon>Bacillus</taxon>
    </lineage>
</organism>
<keyword evidence="1" id="KW-0472">Membrane</keyword>
<comment type="caution">
    <text evidence="3">The sequence shown here is derived from an EMBL/GenBank/DDBJ whole genome shotgun (WGS) entry which is preliminary data.</text>
</comment>
<dbReference type="InterPro" id="IPR025273">
    <property type="entry name" value="DUF4064"/>
</dbReference>
<evidence type="ECO:0000313" key="4">
    <source>
        <dbReference type="Proteomes" id="UP001500782"/>
    </source>
</evidence>
<dbReference type="RefSeq" id="WP_343796060.1">
    <property type="nucleotide sequence ID" value="NZ_BAAADJ010000004.1"/>
</dbReference>
<dbReference type="EMBL" id="BAAADJ010000004">
    <property type="protein sequence ID" value="GAA0317495.1"/>
    <property type="molecule type" value="Genomic_DNA"/>
</dbReference>
<proteinExistence type="predicted"/>
<name>A0ABN0VUR3_9BACI</name>
<dbReference type="Pfam" id="PF13273">
    <property type="entry name" value="DUF4064"/>
    <property type="match status" value="1"/>
</dbReference>
<feature type="transmembrane region" description="Helical" evidence="1">
    <location>
        <begin position="73"/>
        <end position="105"/>
    </location>
</feature>
<keyword evidence="1" id="KW-1133">Transmembrane helix</keyword>